<dbReference type="GeneID" id="36329585"/>
<dbReference type="AlphaFoldDB" id="A0A1X6N8I6"/>
<dbReference type="EMBL" id="KZ110593">
    <property type="protein sequence ID" value="OSX64822.1"/>
    <property type="molecule type" value="Genomic_DNA"/>
</dbReference>
<gene>
    <name evidence="1" type="ORF">POSPLADRAFT_1136052</name>
</gene>
<proteinExistence type="predicted"/>
<name>A0A1X6N8I6_9APHY</name>
<evidence type="ECO:0000313" key="1">
    <source>
        <dbReference type="EMBL" id="OSX64822.1"/>
    </source>
</evidence>
<dbReference type="RefSeq" id="XP_024341616.1">
    <property type="nucleotide sequence ID" value="XM_024484636.1"/>
</dbReference>
<reference evidence="1 2" key="1">
    <citation type="submission" date="2017-04" db="EMBL/GenBank/DDBJ databases">
        <title>Genome Sequence of the Model Brown-Rot Fungus Postia placenta SB12.</title>
        <authorList>
            <consortium name="DOE Joint Genome Institute"/>
            <person name="Gaskell J."/>
            <person name="Kersten P."/>
            <person name="Larrondo L.F."/>
            <person name="Canessa P."/>
            <person name="Martinez D."/>
            <person name="Hibbett D."/>
            <person name="Schmoll M."/>
            <person name="Kubicek C.P."/>
            <person name="Martinez A.T."/>
            <person name="Yadav J."/>
            <person name="Master E."/>
            <person name="Magnuson J.K."/>
            <person name="James T."/>
            <person name="Yaver D."/>
            <person name="Berka R."/>
            <person name="Labutti K."/>
            <person name="Lipzen A."/>
            <person name="Aerts A."/>
            <person name="Barry K."/>
            <person name="Henrissat B."/>
            <person name="Blanchette R."/>
            <person name="Grigoriev I."/>
            <person name="Cullen D."/>
        </authorList>
    </citation>
    <scope>NUCLEOTIDE SEQUENCE [LARGE SCALE GENOMIC DNA]</scope>
    <source>
        <strain evidence="1 2">MAD-698-R-SB12</strain>
    </source>
</reference>
<protein>
    <submittedName>
        <fullName evidence="1">Uncharacterized protein</fullName>
    </submittedName>
</protein>
<organism evidence="1 2">
    <name type="scientific">Postia placenta MAD-698-R-SB12</name>
    <dbReference type="NCBI Taxonomy" id="670580"/>
    <lineage>
        <taxon>Eukaryota</taxon>
        <taxon>Fungi</taxon>
        <taxon>Dikarya</taxon>
        <taxon>Basidiomycota</taxon>
        <taxon>Agaricomycotina</taxon>
        <taxon>Agaricomycetes</taxon>
        <taxon>Polyporales</taxon>
        <taxon>Adustoporiaceae</taxon>
        <taxon>Rhodonia</taxon>
    </lineage>
</organism>
<accession>A0A1X6N8I6</accession>
<dbReference type="OrthoDB" id="10269298at2759"/>
<sequence>MPDPFQVALDNSPVPVGKPARLLLQPMIQLVEPITHPPDFRHNFRLQAPFFLFHSSEYRFQPVGCGGKHLVVLGCAQQNLCALEVNVGKRLGWFIFVGGSRLHINAIDKGGSRVGDTIEQLLLLEEMRAKCELLDVVFRFFSAFRVEGAANEWFDGGAYDSARFANVVELLALFRAKKRVGRGEYRSQSGFHTHCKWFWENLTLSLRLRMLVIRRTGEKLSMLTPIVQP</sequence>
<evidence type="ECO:0000313" key="2">
    <source>
        <dbReference type="Proteomes" id="UP000194127"/>
    </source>
</evidence>
<dbReference type="Proteomes" id="UP000194127">
    <property type="component" value="Unassembled WGS sequence"/>
</dbReference>
<keyword evidence="2" id="KW-1185">Reference proteome</keyword>